<evidence type="ECO:0000256" key="7">
    <source>
        <dbReference type="ARBA" id="ARBA00022989"/>
    </source>
</evidence>
<keyword evidence="4 9" id="KW-0812">Transmembrane</keyword>
<keyword evidence="8 9" id="KW-0472">Membrane</keyword>
<sequence length="191" mass="20038">MVKRNLYYGGMVETNAGQTDLQRRDRARLLLVAGVVIAAAIAIDQGTKLWAVSSLTGASRIDLVGGLFGLELVYNSGMSFSLGQGMTPVITAFAVLVSAVLLVGIVRTRSLWLAVGMGLVVGGAVGNVIDRIRLEPGWGSGPVIDFLAYATWFIGNVADIWVFLGVVIGAGGYLRVRSARPSSSTAGEPIN</sequence>
<dbReference type="AlphaFoldDB" id="A0A1X9LQY5"/>
<gene>
    <name evidence="9" type="primary">lspA</name>
    <name evidence="11" type="ORF">B5808_19730</name>
</gene>
<keyword evidence="3 9" id="KW-0645">Protease</keyword>
<comment type="catalytic activity">
    <reaction evidence="9">
        <text>Release of signal peptides from bacterial membrane prolipoproteins. Hydrolyzes -Xaa-Yaa-Zaa-|-(S,diacylglyceryl)Cys-, in which Xaa is hydrophobic (preferably Leu), and Yaa (Ala or Ser) and Zaa (Gly or Ala) have small, neutral side chains.</text>
        <dbReference type="EC" id="3.4.23.36"/>
    </reaction>
</comment>
<keyword evidence="12" id="KW-1185">Reference proteome</keyword>
<evidence type="ECO:0000256" key="3">
    <source>
        <dbReference type="ARBA" id="ARBA00022670"/>
    </source>
</evidence>
<geneLocation type="plasmid" evidence="11">
    <name>unnamed1</name>
</geneLocation>
<feature type="active site" evidence="9">
    <location>
        <position position="145"/>
    </location>
</feature>
<dbReference type="InterPro" id="IPR001872">
    <property type="entry name" value="Peptidase_A8"/>
</dbReference>
<dbReference type="PANTHER" id="PTHR33695">
    <property type="entry name" value="LIPOPROTEIN SIGNAL PEPTIDASE"/>
    <property type="match status" value="1"/>
</dbReference>
<keyword evidence="6 9" id="KW-0378">Hydrolase</keyword>
<dbReference type="PANTHER" id="PTHR33695:SF1">
    <property type="entry name" value="LIPOPROTEIN SIGNAL PEPTIDASE"/>
    <property type="match status" value="1"/>
</dbReference>
<comment type="function">
    <text evidence="9">This protein specifically catalyzes the removal of signal peptides from prolipoproteins.</text>
</comment>
<evidence type="ECO:0000256" key="9">
    <source>
        <dbReference type="HAMAP-Rule" id="MF_00161"/>
    </source>
</evidence>
<keyword evidence="11" id="KW-0614">Plasmid</keyword>
<comment type="similarity">
    <text evidence="1 9 10">Belongs to the peptidase A8 family.</text>
</comment>
<evidence type="ECO:0000256" key="2">
    <source>
        <dbReference type="ARBA" id="ARBA00022475"/>
    </source>
</evidence>
<evidence type="ECO:0000256" key="5">
    <source>
        <dbReference type="ARBA" id="ARBA00022750"/>
    </source>
</evidence>
<evidence type="ECO:0000256" key="1">
    <source>
        <dbReference type="ARBA" id="ARBA00006139"/>
    </source>
</evidence>
<dbReference type="Pfam" id="PF01252">
    <property type="entry name" value="Peptidase_A8"/>
    <property type="match status" value="1"/>
</dbReference>
<feature type="active site" evidence="9">
    <location>
        <position position="159"/>
    </location>
</feature>
<feature type="transmembrane region" description="Helical" evidence="9">
    <location>
        <begin position="149"/>
        <end position="174"/>
    </location>
</feature>
<reference evidence="11 12" key="1">
    <citation type="submission" date="2017-04" db="EMBL/GenBank/DDBJ databases">
        <authorList>
            <person name="Afonso C.L."/>
            <person name="Miller P.J."/>
            <person name="Scott M.A."/>
            <person name="Spackman E."/>
            <person name="Goraichik I."/>
            <person name="Dimitrov K.M."/>
            <person name="Suarez D.L."/>
            <person name="Swayne D.E."/>
        </authorList>
    </citation>
    <scope>NUCLEOTIDE SEQUENCE [LARGE SCALE GENOMIC DNA]</scope>
    <source>
        <strain evidence="12">XA(T)</strain>
        <plasmid evidence="12">Plasmid unnamed1</plasmid>
    </source>
</reference>
<dbReference type="HAMAP" id="MF_00161">
    <property type="entry name" value="LspA"/>
    <property type="match status" value="1"/>
</dbReference>
<feature type="transmembrane region" description="Helical" evidence="9">
    <location>
        <begin position="85"/>
        <end position="104"/>
    </location>
</feature>
<dbReference type="KEGG" id="cphy:B5808_19730"/>
<evidence type="ECO:0000256" key="6">
    <source>
        <dbReference type="ARBA" id="ARBA00022801"/>
    </source>
</evidence>
<evidence type="ECO:0000256" key="4">
    <source>
        <dbReference type="ARBA" id="ARBA00022692"/>
    </source>
</evidence>
<keyword evidence="5 9" id="KW-0064">Aspartyl protease</keyword>
<feature type="transmembrane region" description="Helical" evidence="9">
    <location>
        <begin position="111"/>
        <end position="129"/>
    </location>
</feature>
<accession>A0A1X9LQY5</accession>
<dbReference type="EMBL" id="CP020716">
    <property type="protein sequence ID" value="ARJ07614.1"/>
    <property type="molecule type" value="Genomic_DNA"/>
</dbReference>
<dbReference type="GO" id="GO:0004190">
    <property type="term" value="F:aspartic-type endopeptidase activity"/>
    <property type="evidence" value="ECO:0007669"/>
    <property type="project" value="UniProtKB-UniRule"/>
</dbReference>
<keyword evidence="2 9" id="KW-1003">Cell membrane</keyword>
<dbReference type="GO" id="GO:0006508">
    <property type="term" value="P:proteolysis"/>
    <property type="evidence" value="ECO:0007669"/>
    <property type="project" value="UniProtKB-KW"/>
</dbReference>
<dbReference type="RefSeq" id="WP_085021749.1">
    <property type="nucleotide sequence ID" value="NZ_BMHD01000003.1"/>
</dbReference>
<dbReference type="GO" id="GO:0005886">
    <property type="term" value="C:plasma membrane"/>
    <property type="evidence" value="ECO:0007669"/>
    <property type="project" value="UniProtKB-SubCell"/>
</dbReference>
<evidence type="ECO:0000256" key="8">
    <source>
        <dbReference type="ARBA" id="ARBA00023136"/>
    </source>
</evidence>
<proteinExistence type="inferred from homology"/>
<name>A0A1X9LQY5_9MICO</name>
<protein>
    <recommendedName>
        <fullName evidence="9">Lipoprotein signal peptidase</fullName>
        <ecNumber evidence="9">3.4.23.36</ecNumber>
    </recommendedName>
    <alternativeName>
        <fullName evidence="9">Prolipoprotein signal peptidase</fullName>
    </alternativeName>
    <alternativeName>
        <fullName evidence="9">Signal peptidase II</fullName>
        <shortName evidence="9">SPase II</shortName>
    </alternativeName>
</protein>
<evidence type="ECO:0000313" key="12">
    <source>
        <dbReference type="Proteomes" id="UP000192775"/>
    </source>
</evidence>
<comment type="subcellular location">
    <subcellularLocation>
        <location evidence="9">Cell membrane</location>
        <topology evidence="9">Multi-pass membrane protein</topology>
    </subcellularLocation>
</comment>
<comment type="pathway">
    <text evidence="9">Protein modification; lipoprotein biosynthesis (signal peptide cleavage).</text>
</comment>
<dbReference type="PROSITE" id="PS00855">
    <property type="entry name" value="SPASE_II"/>
    <property type="match status" value="1"/>
</dbReference>
<dbReference type="UniPathway" id="UPA00665"/>
<dbReference type="Proteomes" id="UP000192775">
    <property type="component" value="Plasmid unnamed1"/>
</dbReference>
<feature type="transmembrane region" description="Helical" evidence="9">
    <location>
        <begin position="27"/>
        <end position="43"/>
    </location>
</feature>
<keyword evidence="7 9" id="KW-1133">Transmembrane helix</keyword>
<dbReference type="PRINTS" id="PR00781">
    <property type="entry name" value="LIPOSIGPTASE"/>
</dbReference>
<evidence type="ECO:0000313" key="11">
    <source>
        <dbReference type="EMBL" id="ARJ07614.1"/>
    </source>
</evidence>
<organism evidence="11 12">
    <name type="scientific">Cnuibacter physcomitrellae</name>
    <dbReference type="NCBI Taxonomy" id="1619308"/>
    <lineage>
        <taxon>Bacteria</taxon>
        <taxon>Bacillati</taxon>
        <taxon>Actinomycetota</taxon>
        <taxon>Actinomycetes</taxon>
        <taxon>Micrococcales</taxon>
        <taxon>Microbacteriaceae</taxon>
        <taxon>Cnuibacter</taxon>
    </lineage>
</organism>
<evidence type="ECO:0000256" key="10">
    <source>
        <dbReference type="RuleBase" id="RU004181"/>
    </source>
</evidence>
<dbReference type="EC" id="3.4.23.36" evidence="9"/>